<evidence type="ECO:0000313" key="5">
    <source>
        <dbReference type="EMBL" id="GMA18066.1"/>
    </source>
</evidence>
<dbReference type="PANTHER" id="PTHR42734">
    <property type="entry name" value="METAL TRANSPORT SYSTEM ATP-BINDING PROTEIN TM_0124-RELATED"/>
    <property type="match status" value="1"/>
</dbReference>
<dbReference type="Gene3D" id="3.40.50.300">
    <property type="entry name" value="P-loop containing nucleotide triphosphate hydrolases"/>
    <property type="match status" value="1"/>
</dbReference>
<feature type="compositionally biased region" description="Low complexity" evidence="3">
    <location>
        <begin position="78"/>
        <end position="87"/>
    </location>
</feature>
<dbReference type="Pfam" id="PF00005">
    <property type="entry name" value="ABC_tran"/>
    <property type="match status" value="1"/>
</dbReference>
<comment type="similarity">
    <text evidence="1">Belongs to the ABC transporter superfamily.</text>
</comment>
<dbReference type="Proteomes" id="UP001157109">
    <property type="component" value="Unassembled WGS sequence"/>
</dbReference>
<evidence type="ECO:0000256" key="3">
    <source>
        <dbReference type="SAM" id="MobiDB-lite"/>
    </source>
</evidence>
<evidence type="ECO:0000256" key="2">
    <source>
        <dbReference type="ARBA" id="ARBA00022448"/>
    </source>
</evidence>
<keyword evidence="6" id="KW-1185">Reference proteome</keyword>
<dbReference type="PANTHER" id="PTHR42734:SF5">
    <property type="entry name" value="IRON TRANSPORT SYSTEM ATP-BINDING PROTEIN HI_0361-RELATED"/>
    <property type="match status" value="1"/>
</dbReference>
<evidence type="ECO:0000259" key="4">
    <source>
        <dbReference type="Pfam" id="PF00005"/>
    </source>
</evidence>
<feature type="domain" description="ABC transporter" evidence="4">
    <location>
        <begin position="24"/>
        <end position="76"/>
    </location>
</feature>
<reference evidence="6" key="1">
    <citation type="journal article" date="2019" name="Int. J. Syst. Evol. Microbiol.">
        <title>The Global Catalogue of Microorganisms (GCM) 10K type strain sequencing project: providing services to taxonomists for standard genome sequencing and annotation.</title>
        <authorList>
            <consortium name="The Broad Institute Genomics Platform"/>
            <consortium name="The Broad Institute Genome Sequencing Center for Infectious Disease"/>
            <person name="Wu L."/>
            <person name="Ma J."/>
        </authorList>
    </citation>
    <scope>NUCLEOTIDE SEQUENCE [LARGE SCALE GENOMIC DNA]</scope>
    <source>
        <strain evidence="6">NBRC 105830</strain>
    </source>
</reference>
<feature type="region of interest" description="Disordered" evidence="3">
    <location>
        <begin position="67"/>
        <end position="93"/>
    </location>
</feature>
<dbReference type="InterPro" id="IPR003439">
    <property type="entry name" value="ABC_transporter-like_ATP-bd"/>
</dbReference>
<dbReference type="SUPFAM" id="SSF52540">
    <property type="entry name" value="P-loop containing nucleoside triphosphate hydrolases"/>
    <property type="match status" value="1"/>
</dbReference>
<keyword evidence="2" id="KW-0813">Transport</keyword>
<dbReference type="InterPro" id="IPR050153">
    <property type="entry name" value="Metal_Ion_Import_ABC"/>
</dbReference>
<organism evidence="5 6">
    <name type="scientific">Arsenicicoccus piscis</name>
    <dbReference type="NCBI Taxonomy" id="673954"/>
    <lineage>
        <taxon>Bacteria</taxon>
        <taxon>Bacillati</taxon>
        <taxon>Actinomycetota</taxon>
        <taxon>Actinomycetes</taxon>
        <taxon>Micrococcales</taxon>
        <taxon>Intrasporangiaceae</taxon>
        <taxon>Arsenicicoccus</taxon>
    </lineage>
</organism>
<evidence type="ECO:0000256" key="1">
    <source>
        <dbReference type="ARBA" id="ARBA00005417"/>
    </source>
</evidence>
<dbReference type="EMBL" id="BSUJ01000001">
    <property type="protein sequence ID" value="GMA18066.1"/>
    <property type="molecule type" value="Genomic_DNA"/>
</dbReference>
<proteinExistence type="inferred from homology"/>
<evidence type="ECO:0000313" key="6">
    <source>
        <dbReference type="Proteomes" id="UP001157109"/>
    </source>
</evidence>
<dbReference type="InterPro" id="IPR027417">
    <property type="entry name" value="P-loop_NTPase"/>
</dbReference>
<accession>A0ABQ6HHE9</accession>
<gene>
    <name evidence="5" type="ORF">GCM10025862_00870</name>
</gene>
<protein>
    <recommendedName>
        <fullName evidence="4">ABC transporter domain-containing protein</fullName>
    </recommendedName>
</protein>
<comment type="caution">
    <text evidence="5">The sequence shown here is derived from an EMBL/GenBank/DDBJ whole genome shotgun (WGS) entry which is preliminary data.</text>
</comment>
<sequence length="93" mass="9520">MLVNDSPVIALRSAAFGYADRVVVHDVSLTVRPGETIAIVGANGCGKSTLVKGLLGLNDQLGGSVELFGTPSRRSRTARSSATSPSGTPSPPR</sequence>
<name>A0ABQ6HHE9_9MICO</name>